<dbReference type="SUPFAM" id="SSF51735">
    <property type="entry name" value="NAD(P)-binding Rossmann-fold domains"/>
    <property type="match status" value="1"/>
</dbReference>
<dbReference type="EMBL" id="JAODAN010000003">
    <property type="protein sequence ID" value="KAK1925654.1"/>
    <property type="molecule type" value="Genomic_DNA"/>
</dbReference>
<dbReference type="InterPro" id="IPR008030">
    <property type="entry name" value="NmrA-like"/>
</dbReference>
<protein>
    <submittedName>
        <fullName evidence="4">NmrA-like protein</fullName>
    </submittedName>
</protein>
<accession>A0AAD9FT52</accession>
<keyword evidence="5" id="KW-1185">Reference proteome</keyword>
<gene>
    <name evidence="4" type="ORF">DB88DRAFT_539083</name>
</gene>
<evidence type="ECO:0000259" key="3">
    <source>
        <dbReference type="Pfam" id="PF05368"/>
    </source>
</evidence>
<evidence type="ECO:0000313" key="5">
    <source>
        <dbReference type="Proteomes" id="UP001182556"/>
    </source>
</evidence>
<dbReference type="GO" id="GO:0016491">
    <property type="term" value="F:oxidoreductase activity"/>
    <property type="evidence" value="ECO:0007669"/>
    <property type="project" value="UniProtKB-KW"/>
</dbReference>
<organism evidence="4 5">
    <name type="scientific">Papiliotrema laurentii</name>
    <name type="common">Cryptococcus laurentii</name>
    <dbReference type="NCBI Taxonomy" id="5418"/>
    <lineage>
        <taxon>Eukaryota</taxon>
        <taxon>Fungi</taxon>
        <taxon>Dikarya</taxon>
        <taxon>Basidiomycota</taxon>
        <taxon>Agaricomycotina</taxon>
        <taxon>Tremellomycetes</taxon>
        <taxon>Tremellales</taxon>
        <taxon>Rhynchogastremaceae</taxon>
        <taxon>Papiliotrema</taxon>
    </lineage>
</organism>
<dbReference type="PANTHER" id="PTHR47706:SF6">
    <property type="entry name" value="NMRA-LIKE FAMILY PROTEIN (AFU_ORTHOLOGUE AFUA_6G00280)"/>
    <property type="match status" value="1"/>
</dbReference>
<dbReference type="InterPro" id="IPR051609">
    <property type="entry name" value="NmrA/Isoflavone_reductase-like"/>
</dbReference>
<proteinExistence type="predicted"/>
<dbReference type="InterPro" id="IPR036291">
    <property type="entry name" value="NAD(P)-bd_dom_sf"/>
</dbReference>
<keyword evidence="2" id="KW-0560">Oxidoreductase</keyword>
<keyword evidence="1" id="KW-0521">NADP</keyword>
<name>A0AAD9FT52_PAPLA</name>
<dbReference type="Gene3D" id="3.40.50.720">
    <property type="entry name" value="NAD(P)-binding Rossmann-like Domain"/>
    <property type="match status" value="1"/>
</dbReference>
<reference evidence="4" key="1">
    <citation type="submission" date="2023-02" db="EMBL/GenBank/DDBJ databases">
        <title>Identification and recombinant expression of a fungal hydrolase from Papiliotrema laurentii that hydrolyzes apple cutin and clears colloidal polyester polyurethane.</title>
        <authorList>
            <consortium name="DOE Joint Genome Institute"/>
            <person name="Roman V.A."/>
            <person name="Bojanowski C."/>
            <person name="Crable B.R."/>
            <person name="Wagner D.N."/>
            <person name="Hung C.S."/>
            <person name="Nadeau L.J."/>
            <person name="Schratz L."/>
            <person name="Haridas S."/>
            <person name="Pangilinan J."/>
            <person name="Lipzen A."/>
            <person name="Na H."/>
            <person name="Yan M."/>
            <person name="Ng V."/>
            <person name="Grigoriev I.V."/>
            <person name="Spatafora J.W."/>
            <person name="Barlow D."/>
            <person name="Biffinger J."/>
            <person name="Kelley-Loughnane N."/>
            <person name="Varaljay V.A."/>
            <person name="Crookes-Goodson W.J."/>
        </authorList>
    </citation>
    <scope>NUCLEOTIDE SEQUENCE</scope>
    <source>
        <strain evidence="4">5307AH</strain>
    </source>
</reference>
<dbReference type="AlphaFoldDB" id="A0AAD9FT52"/>
<dbReference type="Pfam" id="PF05368">
    <property type="entry name" value="NmrA"/>
    <property type="match status" value="1"/>
</dbReference>
<sequence>MTRILVIGAGQLGLAILKGLSSHPSKPTLTVLLRPQLFPRDKSFWGRLTPFKSLCTSPTSLKQIYPPNSVATTSSSPLRALQAHVPWFIPWQFGVDYDKIGRGSSQPLFDEQLDVRDMLRGQSTTRWTIISTGIFTSFLFDPAFGVIHRKGHGQVVVNALGKWENRVTMTSAEDIGRLTAAIVCDDTSGQSEVIYVAGETASFDGLADKLQASGWEVERKLTTVDELVQARREHPEDLGPKYQLIWARNVGVSWDFADTWNARNGIPVQGLDDWIDRNFRP</sequence>
<evidence type="ECO:0000313" key="4">
    <source>
        <dbReference type="EMBL" id="KAK1925654.1"/>
    </source>
</evidence>
<evidence type="ECO:0000256" key="1">
    <source>
        <dbReference type="ARBA" id="ARBA00022857"/>
    </source>
</evidence>
<comment type="caution">
    <text evidence="4">The sequence shown here is derived from an EMBL/GenBank/DDBJ whole genome shotgun (WGS) entry which is preliminary data.</text>
</comment>
<dbReference type="Proteomes" id="UP001182556">
    <property type="component" value="Unassembled WGS sequence"/>
</dbReference>
<dbReference type="PANTHER" id="PTHR47706">
    <property type="entry name" value="NMRA-LIKE FAMILY PROTEIN"/>
    <property type="match status" value="1"/>
</dbReference>
<feature type="domain" description="NmrA-like" evidence="3">
    <location>
        <begin position="80"/>
        <end position="210"/>
    </location>
</feature>
<evidence type="ECO:0000256" key="2">
    <source>
        <dbReference type="ARBA" id="ARBA00023002"/>
    </source>
</evidence>